<dbReference type="EMBL" id="JAVRJZ010000015">
    <property type="protein sequence ID" value="KAK2712032.1"/>
    <property type="molecule type" value="Genomic_DNA"/>
</dbReference>
<sequence>MEISLKRTSKWSTPMKLDEQLVSFKEEKDCARCIYPGKELRALIRANTAPYQFAPALSQTGFGLGLTPVPPIRTISGLATLASGIAMDPLAAEDLLLSWYSLYQPRPAQAPMLAAMSTLMMPAATVALAGHPAALAIAQPKHDLVQQPLPTATPITTLSIKTIHNNNSSNGTSKPAA</sequence>
<organism evidence="1 2">
    <name type="scientific">Artemia franciscana</name>
    <name type="common">Brine shrimp</name>
    <name type="synonym">Artemia sanfranciscana</name>
    <dbReference type="NCBI Taxonomy" id="6661"/>
    <lineage>
        <taxon>Eukaryota</taxon>
        <taxon>Metazoa</taxon>
        <taxon>Ecdysozoa</taxon>
        <taxon>Arthropoda</taxon>
        <taxon>Crustacea</taxon>
        <taxon>Branchiopoda</taxon>
        <taxon>Anostraca</taxon>
        <taxon>Artemiidae</taxon>
        <taxon>Artemia</taxon>
    </lineage>
</organism>
<name>A0AA88L0M5_ARTSF</name>
<keyword evidence="2" id="KW-1185">Reference proteome</keyword>
<gene>
    <name evidence="1" type="ORF">QYM36_010908</name>
</gene>
<dbReference type="Proteomes" id="UP001187531">
    <property type="component" value="Unassembled WGS sequence"/>
</dbReference>
<accession>A0AA88L0M5</accession>
<protein>
    <submittedName>
        <fullName evidence="1">Uncharacterized protein</fullName>
    </submittedName>
</protein>
<reference evidence="1" key="1">
    <citation type="submission" date="2023-07" db="EMBL/GenBank/DDBJ databases">
        <title>Chromosome-level genome assembly of Artemia franciscana.</title>
        <authorList>
            <person name="Jo E."/>
        </authorList>
    </citation>
    <scope>NUCLEOTIDE SEQUENCE</scope>
    <source>
        <tissue evidence="1">Whole body</tissue>
    </source>
</reference>
<dbReference type="AlphaFoldDB" id="A0AA88L0M5"/>
<evidence type="ECO:0000313" key="2">
    <source>
        <dbReference type="Proteomes" id="UP001187531"/>
    </source>
</evidence>
<proteinExistence type="predicted"/>
<comment type="caution">
    <text evidence="1">The sequence shown here is derived from an EMBL/GenBank/DDBJ whole genome shotgun (WGS) entry which is preliminary data.</text>
</comment>
<evidence type="ECO:0000313" key="1">
    <source>
        <dbReference type="EMBL" id="KAK2712032.1"/>
    </source>
</evidence>